<proteinExistence type="predicted"/>
<dbReference type="EMBL" id="VXIS01000257">
    <property type="protein sequence ID" value="KAA8895558.1"/>
    <property type="molecule type" value="Genomic_DNA"/>
</dbReference>
<organism evidence="2 3">
    <name type="scientific">Sphaerosporella brunnea</name>
    <dbReference type="NCBI Taxonomy" id="1250544"/>
    <lineage>
        <taxon>Eukaryota</taxon>
        <taxon>Fungi</taxon>
        <taxon>Dikarya</taxon>
        <taxon>Ascomycota</taxon>
        <taxon>Pezizomycotina</taxon>
        <taxon>Pezizomycetes</taxon>
        <taxon>Pezizales</taxon>
        <taxon>Pyronemataceae</taxon>
        <taxon>Sphaerosporella</taxon>
    </lineage>
</organism>
<evidence type="ECO:0000313" key="3">
    <source>
        <dbReference type="Proteomes" id="UP000326924"/>
    </source>
</evidence>
<name>A0A5J5ELF4_9PEZI</name>
<evidence type="ECO:0000313" key="2">
    <source>
        <dbReference type="EMBL" id="KAA8895558.1"/>
    </source>
</evidence>
<evidence type="ECO:0008006" key="4">
    <source>
        <dbReference type="Google" id="ProtNLM"/>
    </source>
</evidence>
<dbReference type="InParanoid" id="A0A5J5ELF4"/>
<sequence>MSDNECGTGTDLSETQKPTDSPEGEASTEQDLLSALGFEGGVLEERSLPEGNPTAQYGHEDPDSDPYGIQRLALGNPCTIGILPEAAKPAKTPKLKNTTPAPKRPKPQTNKPRGENQGLFVYQLRGVVTRGNIFGVAIYIGKGFFLTAAHNMTKYGDVTELRVIGKGNDEHQVEVAANLKKMDLAILECKGAKATWPSDYSRAIKPYIRSGSGPGKLRFWGINMEADIRKELRRFDISTDDRDEIVKNLRADEVSTVAGDASYPSGCITYNISSVEGASGSAITTDSLKKPELMGIHAGFFTKEKLNGACDLNSPHVRKFFQDWMPKMMKERGYKEQDVKGWAWREFSKA</sequence>
<accession>A0A5J5ELF4</accession>
<feature type="region of interest" description="Disordered" evidence="1">
    <location>
        <begin position="85"/>
        <end position="116"/>
    </location>
</feature>
<dbReference type="AlphaFoldDB" id="A0A5J5ELF4"/>
<dbReference type="Proteomes" id="UP000326924">
    <property type="component" value="Unassembled WGS sequence"/>
</dbReference>
<feature type="region of interest" description="Disordered" evidence="1">
    <location>
        <begin position="1"/>
        <end position="71"/>
    </location>
</feature>
<keyword evidence="3" id="KW-1185">Reference proteome</keyword>
<reference evidence="2 3" key="1">
    <citation type="submission" date="2019-09" db="EMBL/GenBank/DDBJ databases">
        <title>Draft genome of the ectomycorrhizal ascomycete Sphaerosporella brunnea.</title>
        <authorList>
            <consortium name="DOE Joint Genome Institute"/>
            <person name="Benucci G.M."/>
            <person name="Marozzi G."/>
            <person name="Antonielli L."/>
            <person name="Sanchez S."/>
            <person name="Marco P."/>
            <person name="Wang X."/>
            <person name="Falini L.B."/>
            <person name="Barry K."/>
            <person name="Haridas S."/>
            <person name="Lipzen A."/>
            <person name="Labutti K."/>
            <person name="Grigoriev I.V."/>
            <person name="Murat C."/>
            <person name="Martin F."/>
            <person name="Albertini E."/>
            <person name="Donnini D."/>
            <person name="Bonito G."/>
        </authorList>
    </citation>
    <scope>NUCLEOTIDE SEQUENCE [LARGE SCALE GENOMIC DNA]</scope>
    <source>
        <strain evidence="2 3">Sb_GMNB300</strain>
    </source>
</reference>
<gene>
    <name evidence="2" type="ORF">FN846DRAFT_969019</name>
</gene>
<evidence type="ECO:0000256" key="1">
    <source>
        <dbReference type="SAM" id="MobiDB-lite"/>
    </source>
</evidence>
<dbReference type="InterPro" id="IPR009003">
    <property type="entry name" value="Peptidase_S1_PA"/>
</dbReference>
<comment type="caution">
    <text evidence="2">The sequence shown here is derived from an EMBL/GenBank/DDBJ whole genome shotgun (WGS) entry which is preliminary data.</text>
</comment>
<feature type="compositionally biased region" description="Polar residues" evidence="1">
    <location>
        <begin position="1"/>
        <end position="19"/>
    </location>
</feature>
<protein>
    <recommendedName>
        <fullName evidence="4">Trypsin-like cysteine/serine peptidase domain-containing protein</fullName>
    </recommendedName>
</protein>
<dbReference type="SUPFAM" id="SSF50494">
    <property type="entry name" value="Trypsin-like serine proteases"/>
    <property type="match status" value="1"/>
</dbReference>